<dbReference type="KEGG" id="dtn:DTL3_0991"/>
<dbReference type="Gene3D" id="3.30.420.10">
    <property type="entry name" value="Ribonuclease H-like superfamily/Ribonuclease H"/>
    <property type="match status" value="1"/>
</dbReference>
<dbReference type="SUPFAM" id="SSF53098">
    <property type="entry name" value="Ribonuclease H-like"/>
    <property type="match status" value="1"/>
</dbReference>
<reference evidence="2" key="1">
    <citation type="submission" date="2014-11" db="EMBL/GenBank/DDBJ databases">
        <authorList>
            <person name="Wibberg D."/>
        </authorList>
    </citation>
    <scope>NUCLEOTIDE SEQUENCE [LARGE SCALE GENOMIC DNA]</scope>
    <source>
        <strain evidence="2">L3</strain>
    </source>
</reference>
<accession>A0A0C7P248</accession>
<dbReference type="EMBL" id="LN824141">
    <property type="protein sequence ID" value="CEP78295.1"/>
    <property type="molecule type" value="Genomic_DNA"/>
</dbReference>
<keyword evidence="2" id="KW-1185">Reference proteome</keyword>
<dbReference type="GO" id="GO:0003676">
    <property type="term" value="F:nucleic acid binding"/>
    <property type="evidence" value="ECO:0007669"/>
    <property type="project" value="InterPro"/>
</dbReference>
<dbReference type="STRING" id="1006576.DTL3_0991"/>
<proteinExistence type="predicted"/>
<dbReference type="RefSeq" id="WP_052670380.1">
    <property type="nucleotide sequence ID" value="NZ_LN824141.1"/>
</dbReference>
<evidence type="ECO:0000313" key="2">
    <source>
        <dbReference type="Proteomes" id="UP000032809"/>
    </source>
</evidence>
<dbReference type="AlphaFoldDB" id="A0A0C7P248"/>
<name>A0A0C7P248_DEFTU</name>
<dbReference type="InterPro" id="IPR012337">
    <property type="entry name" value="RNaseH-like_sf"/>
</dbReference>
<organism evidence="1 2">
    <name type="scientific">Defluviitoga tunisiensis</name>
    <dbReference type="NCBI Taxonomy" id="1006576"/>
    <lineage>
        <taxon>Bacteria</taxon>
        <taxon>Thermotogati</taxon>
        <taxon>Thermotogota</taxon>
        <taxon>Thermotogae</taxon>
        <taxon>Petrotogales</taxon>
        <taxon>Petrotogaceae</taxon>
        <taxon>Defluviitoga</taxon>
    </lineage>
</organism>
<evidence type="ECO:0000313" key="1">
    <source>
        <dbReference type="EMBL" id="CEP78295.1"/>
    </source>
</evidence>
<dbReference type="InterPro" id="IPR036397">
    <property type="entry name" value="RNaseH_sf"/>
</dbReference>
<gene>
    <name evidence="1" type="ORF">DTL3_0991</name>
</gene>
<dbReference type="Proteomes" id="UP000032809">
    <property type="component" value="Chromosome I"/>
</dbReference>
<protein>
    <submittedName>
        <fullName evidence="1">Integrase catalytic region</fullName>
    </submittedName>
</protein>
<dbReference type="HOGENOM" id="CLU_2381396_0_0_0"/>
<sequence length="94" mass="11534">MNELEITHEFGYKNNPNSQDFIELHHFNLEREFVQLNSFENIEEIFQAYNAYMFFYHNLRRYGSLNYMTPSEFSKMFEINSDTYFNSKTIFVKK</sequence>